<keyword evidence="2" id="KW-1185">Reference proteome</keyword>
<evidence type="ECO:0000313" key="1">
    <source>
        <dbReference type="EMBL" id="KAL3528900.1"/>
    </source>
</evidence>
<accession>A0ABD3AEL5</accession>
<gene>
    <name evidence="1" type="ORF">ACH5RR_008222</name>
</gene>
<comment type="caution">
    <text evidence="1">The sequence shown here is derived from an EMBL/GenBank/DDBJ whole genome shotgun (WGS) entry which is preliminary data.</text>
</comment>
<reference evidence="1 2" key="1">
    <citation type="submission" date="2024-11" db="EMBL/GenBank/DDBJ databases">
        <title>A near-complete genome assembly of Cinchona calisaya.</title>
        <authorList>
            <person name="Lian D.C."/>
            <person name="Zhao X.W."/>
            <person name="Wei L."/>
        </authorList>
    </citation>
    <scope>NUCLEOTIDE SEQUENCE [LARGE SCALE GENOMIC DNA]</scope>
    <source>
        <tissue evidence="1">Nenye</tissue>
    </source>
</reference>
<dbReference type="EMBL" id="JBJUIK010000004">
    <property type="protein sequence ID" value="KAL3528900.1"/>
    <property type="molecule type" value="Genomic_DNA"/>
</dbReference>
<evidence type="ECO:0000313" key="2">
    <source>
        <dbReference type="Proteomes" id="UP001630127"/>
    </source>
</evidence>
<proteinExistence type="predicted"/>
<dbReference type="AlphaFoldDB" id="A0ABD3AEL5"/>
<dbReference type="Proteomes" id="UP001630127">
    <property type="component" value="Unassembled WGS sequence"/>
</dbReference>
<protein>
    <submittedName>
        <fullName evidence="1">Uncharacterized protein</fullName>
    </submittedName>
</protein>
<sequence length="115" mass="13399">MIDLLERREMEQVAVILWPIWYQRNLRLHEGMTMDPLHTANAAAAYLHEYRNTITFAMSQDHIVFPQNWLLLPIDWIKVNLEGAIFSELEALGVGLSFEIMKTNLLSNVQIVSWC</sequence>
<name>A0ABD3AEL5_9GENT</name>
<organism evidence="1 2">
    <name type="scientific">Cinchona calisaya</name>
    <dbReference type="NCBI Taxonomy" id="153742"/>
    <lineage>
        <taxon>Eukaryota</taxon>
        <taxon>Viridiplantae</taxon>
        <taxon>Streptophyta</taxon>
        <taxon>Embryophyta</taxon>
        <taxon>Tracheophyta</taxon>
        <taxon>Spermatophyta</taxon>
        <taxon>Magnoliopsida</taxon>
        <taxon>eudicotyledons</taxon>
        <taxon>Gunneridae</taxon>
        <taxon>Pentapetalae</taxon>
        <taxon>asterids</taxon>
        <taxon>lamiids</taxon>
        <taxon>Gentianales</taxon>
        <taxon>Rubiaceae</taxon>
        <taxon>Cinchonoideae</taxon>
        <taxon>Cinchoneae</taxon>
        <taxon>Cinchona</taxon>
    </lineage>
</organism>